<sequence length="203" mass="21770">MNNFLQKLSGTRSQPAQQGTLCDLADDSGARVFSVLSSETARLIYLYLQNTTATASEIAAQVDTSIQNTQYHLTKLQEAELVEITDTEYSSKGSEMNVYAATDDPLIIVSGSESRLEKVRSRLSDLLGGIGLLVVGSLVVEWLANQELLDVRSVSDGFISLASPTGASAEPEPLFWVPPGLIFFAGGLTVLLGAVVWNALQSE</sequence>
<dbReference type="InterPro" id="IPR056525">
    <property type="entry name" value="HVO_1552_C"/>
</dbReference>
<keyword evidence="4" id="KW-1185">Reference proteome</keyword>
<evidence type="ECO:0000259" key="2">
    <source>
        <dbReference type="Pfam" id="PF24267"/>
    </source>
</evidence>
<dbReference type="SUPFAM" id="SSF46785">
    <property type="entry name" value="Winged helix' DNA-binding domain"/>
    <property type="match status" value="1"/>
</dbReference>
<gene>
    <name evidence="3" type="ORF">SAMN05421858_4362</name>
</gene>
<keyword evidence="1" id="KW-0472">Membrane</keyword>
<proteinExistence type="predicted"/>
<accession>A0A1N7EL99</accession>
<name>A0A1N7EL99_9EURY</name>
<feature type="transmembrane region" description="Helical" evidence="1">
    <location>
        <begin position="181"/>
        <end position="200"/>
    </location>
</feature>
<feature type="transmembrane region" description="Helical" evidence="1">
    <location>
        <begin position="123"/>
        <end position="144"/>
    </location>
</feature>
<dbReference type="Proteomes" id="UP000186914">
    <property type="component" value="Unassembled WGS sequence"/>
</dbReference>
<dbReference type="Gene3D" id="1.10.10.10">
    <property type="entry name" value="Winged helix-like DNA-binding domain superfamily/Winged helix DNA-binding domain"/>
    <property type="match status" value="1"/>
</dbReference>
<dbReference type="Pfam" id="PF24267">
    <property type="entry name" value="HVO_1552_C"/>
    <property type="match status" value="1"/>
</dbReference>
<dbReference type="AlphaFoldDB" id="A0A1N7EL99"/>
<dbReference type="Pfam" id="PF12840">
    <property type="entry name" value="HTH_20"/>
    <property type="match status" value="1"/>
</dbReference>
<dbReference type="InterPro" id="IPR036390">
    <property type="entry name" value="WH_DNA-bd_sf"/>
</dbReference>
<evidence type="ECO:0000313" key="3">
    <source>
        <dbReference type="EMBL" id="SIR88847.1"/>
    </source>
</evidence>
<dbReference type="InterPro" id="IPR036388">
    <property type="entry name" value="WH-like_DNA-bd_sf"/>
</dbReference>
<dbReference type="EMBL" id="FTNO01000006">
    <property type="protein sequence ID" value="SIR88847.1"/>
    <property type="molecule type" value="Genomic_DNA"/>
</dbReference>
<evidence type="ECO:0000313" key="4">
    <source>
        <dbReference type="Proteomes" id="UP000186914"/>
    </source>
</evidence>
<dbReference type="OrthoDB" id="11368at2157"/>
<dbReference type="CDD" id="cd00090">
    <property type="entry name" value="HTH_ARSR"/>
    <property type="match status" value="1"/>
</dbReference>
<dbReference type="InterPro" id="IPR011991">
    <property type="entry name" value="ArsR-like_HTH"/>
</dbReference>
<protein>
    <submittedName>
        <fullName evidence="3">Helix-turn-helix domain-containing protein</fullName>
    </submittedName>
</protein>
<feature type="domain" description="HVO-1552 C-terminal" evidence="2">
    <location>
        <begin position="110"/>
        <end position="194"/>
    </location>
</feature>
<dbReference type="RefSeq" id="WP_076432570.1">
    <property type="nucleotide sequence ID" value="NZ_FTNO01000006.1"/>
</dbReference>
<organism evidence="3 4">
    <name type="scientific">Haladaptatus litoreus</name>
    <dbReference type="NCBI Taxonomy" id="553468"/>
    <lineage>
        <taxon>Archaea</taxon>
        <taxon>Methanobacteriati</taxon>
        <taxon>Methanobacteriota</taxon>
        <taxon>Stenosarchaea group</taxon>
        <taxon>Halobacteria</taxon>
        <taxon>Halobacteriales</taxon>
        <taxon>Haladaptataceae</taxon>
        <taxon>Haladaptatus</taxon>
    </lineage>
</organism>
<keyword evidence="1" id="KW-0812">Transmembrane</keyword>
<evidence type="ECO:0000256" key="1">
    <source>
        <dbReference type="SAM" id="Phobius"/>
    </source>
</evidence>
<keyword evidence="1" id="KW-1133">Transmembrane helix</keyword>
<reference evidence="4" key="1">
    <citation type="submission" date="2017-01" db="EMBL/GenBank/DDBJ databases">
        <authorList>
            <person name="Varghese N."/>
            <person name="Submissions S."/>
        </authorList>
    </citation>
    <scope>NUCLEOTIDE SEQUENCE [LARGE SCALE GENOMIC DNA]</scope>
    <source>
        <strain evidence="4">CGMCC 1.7737</strain>
    </source>
</reference>